<dbReference type="EMBL" id="FWFF01000017">
    <property type="protein sequence ID" value="SLM99729.1"/>
    <property type="molecule type" value="Genomic_DNA"/>
</dbReference>
<dbReference type="Pfam" id="PF07179">
    <property type="entry name" value="SseB"/>
    <property type="match status" value="1"/>
</dbReference>
<dbReference type="AlphaFoldDB" id="A0A1X6XL77"/>
<reference evidence="4" key="1">
    <citation type="submission" date="2017-02" db="EMBL/GenBank/DDBJ databases">
        <authorList>
            <person name="Dridi B."/>
        </authorList>
    </citation>
    <scope>NUCLEOTIDE SEQUENCE [LARGE SCALE GENOMIC DNA]</scope>
    <source>
        <strain evidence="4">B Co 03.10</strain>
    </source>
</reference>
<dbReference type="Proteomes" id="UP000196581">
    <property type="component" value="Unassembled WGS sequence"/>
</dbReference>
<evidence type="ECO:0000313" key="3">
    <source>
        <dbReference type="EMBL" id="SLM99729.1"/>
    </source>
</evidence>
<accession>A0A1X6XL77</accession>
<dbReference type="RefSeq" id="WP_087008313.1">
    <property type="nucleotide sequence ID" value="NZ_FWFF01000017.1"/>
</dbReference>
<keyword evidence="4" id="KW-1185">Reference proteome</keyword>
<name>A0A1X6XL77_9MICO</name>
<feature type="compositionally biased region" description="Basic and acidic residues" evidence="1">
    <location>
        <begin position="1"/>
        <end position="10"/>
    </location>
</feature>
<organism evidence="3 4">
    <name type="scientific">Brevibacterium yomogidense</name>
    <dbReference type="NCBI Taxonomy" id="946573"/>
    <lineage>
        <taxon>Bacteria</taxon>
        <taxon>Bacillati</taxon>
        <taxon>Actinomycetota</taxon>
        <taxon>Actinomycetes</taxon>
        <taxon>Micrococcales</taxon>
        <taxon>Brevibacteriaceae</taxon>
        <taxon>Brevibacterium</taxon>
    </lineage>
</organism>
<evidence type="ECO:0000259" key="2">
    <source>
        <dbReference type="Pfam" id="PF07179"/>
    </source>
</evidence>
<evidence type="ECO:0000313" key="4">
    <source>
        <dbReference type="Proteomes" id="UP000196581"/>
    </source>
</evidence>
<feature type="region of interest" description="Disordered" evidence="1">
    <location>
        <begin position="1"/>
        <end position="50"/>
    </location>
</feature>
<feature type="domain" description="SseB protein N-terminal" evidence="2">
    <location>
        <begin position="55"/>
        <end position="180"/>
    </location>
</feature>
<dbReference type="InterPro" id="IPR009839">
    <property type="entry name" value="SseB_N"/>
</dbReference>
<protein>
    <recommendedName>
        <fullName evidence="2">SseB protein N-terminal domain-containing protein</fullName>
    </recommendedName>
</protein>
<evidence type="ECO:0000256" key="1">
    <source>
        <dbReference type="SAM" id="MobiDB-lite"/>
    </source>
</evidence>
<gene>
    <name evidence="3" type="ORF">FM105_11720</name>
</gene>
<proteinExistence type="predicted"/>
<sequence length="275" mass="29362">MPDSSEDRVPGEPQIPAHLRGAIGGPADSAGVPWGGRELHSNPFAGDSGEAEPALREALVAVAAEPLDPQRHRAVVEALVDARLYAPVLPSVLTQSVDERGLIHDNSSEMSMVRLRSGDGREATPAFTDIPSLTAWHREARPVPIEAERLGAAAVEEGAQLVVVDPGTPHTFLLRRPALWSFLQRKPWLPAWADAVVASALRSVATDFAWIGGVGMGPATPAVHAEGPEVRVEVRVDEVDGASTDDDRTAFRRALAADPTVTDRIDSLTLGFVRR</sequence>